<sequence length="137" mass="15788">MTKINQIFINLPVKDLNKSIEFFTKMGFTFNAQFTDENATCMIIGENMFAMLLTEKYFSTFITKPVADAKKATEVITALAVNSRDEVESIIEKAFAAGGKQYKDPIDYGWMYNRNFEDLDGHQWEIFYMDMSAMPNE</sequence>
<evidence type="ECO:0000313" key="2">
    <source>
        <dbReference type="EMBL" id="KGO80865.1"/>
    </source>
</evidence>
<keyword evidence="2" id="KW-0560">Oxidoreductase</keyword>
<keyword evidence="2" id="KW-0223">Dioxygenase</keyword>
<dbReference type="InterPro" id="IPR004360">
    <property type="entry name" value="Glyas_Fos-R_dOase_dom"/>
</dbReference>
<dbReference type="PANTHER" id="PTHR36503:SF2">
    <property type="entry name" value="BLR2408 PROTEIN"/>
    <property type="match status" value="1"/>
</dbReference>
<dbReference type="Gene3D" id="3.10.180.10">
    <property type="entry name" value="2,3-Dihydroxybiphenyl 1,2-Dioxygenase, domain 1"/>
    <property type="match status" value="1"/>
</dbReference>
<dbReference type="SUPFAM" id="SSF54593">
    <property type="entry name" value="Glyoxalase/Bleomycin resistance protein/Dihydroxybiphenyl dioxygenase"/>
    <property type="match status" value="1"/>
</dbReference>
<comment type="caution">
    <text evidence="2">The sequence shown here is derived from an EMBL/GenBank/DDBJ whole genome shotgun (WGS) entry which is preliminary data.</text>
</comment>
<keyword evidence="3" id="KW-1185">Reference proteome</keyword>
<dbReference type="RefSeq" id="WP_035133696.1">
    <property type="nucleotide sequence ID" value="NZ_JRLV01000009.1"/>
</dbReference>
<name>A0A0A2LXK9_9FLAO</name>
<dbReference type="PANTHER" id="PTHR36503">
    <property type="entry name" value="BLR2520 PROTEIN"/>
    <property type="match status" value="1"/>
</dbReference>
<proteinExistence type="predicted"/>
<dbReference type="PROSITE" id="PS51819">
    <property type="entry name" value="VOC"/>
    <property type="match status" value="1"/>
</dbReference>
<evidence type="ECO:0000313" key="3">
    <source>
        <dbReference type="Proteomes" id="UP000030129"/>
    </source>
</evidence>
<evidence type="ECO:0000259" key="1">
    <source>
        <dbReference type="PROSITE" id="PS51819"/>
    </source>
</evidence>
<accession>A0A0A2LXK9</accession>
<dbReference type="InterPro" id="IPR029068">
    <property type="entry name" value="Glyas_Bleomycin-R_OHBP_Dase"/>
</dbReference>
<reference evidence="2 3" key="1">
    <citation type="submission" date="2013-09" db="EMBL/GenBank/DDBJ databases">
        <authorList>
            <person name="Zeng Z."/>
            <person name="Chen C."/>
        </authorList>
    </citation>
    <scope>NUCLEOTIDE SEQUENCE [LARGE SCALE GENOMIC DNA]</scope>
    <source>
        <strain evidence="2 3">F44-8</strain>
    </source>
</reference>
<organism evidence="2 3">
    <name type="scientific">Flavobacterium beibuense F44-8</name>
    <dbReference type="NCBI Taxonomy" id="1406840"/>
    <lineage>
        <taxon>Bacteria</taxon>
        <taxon>Pseudomonadati</taxon>
        <taxon>Bacteroidota</taxon>
        <taxon>Flavobacteriia</taxon>
        <taxon>Flavobacteriales</taxon>
        <taxon>Flavobacteriaceae</taxon>
        <taxon>Flavobacterium</taxon>
    </lineage>
</organism>
<dbReference type="eggNOG" id="COG3607">
    <property type="taxonomic scope" value="Bacteria"/>
</dbReference>
<dbReference type="AlphaFoldDB" id="A0A0A2LXK9"/>
<gene>
    <name evidence="2" type="ORF">Q763_10070</name>
</gene>
<protein>
    <submittedName>
        <fullName evidence="2">Extradiol dioxygenase</fullName>
    </submittedName>
</protein>
<dbReference type="Pfam" id="PF00903">
    <property type="entry name" value="Glyoxalase"/>
    <property type="match status" value="1"/>
</dbReference>
<dbReference type="InterPro" id="IPR037523">
    <property type="entry name" value="VOC_core"/>
</dbReference>
<dbReference type="Proteomes" id="UP000030129">
    <property type="component" value="Unassembled WGS sequence"/>
</dbReference>
<dbReference type="GO" id="GO:0051213">
    <property type="term" value="F:dioxygenase activity"/>
    <property type="evidence" value="ECO:0007669"/>
    <property type="project" value="UniProtKB-KW"/>
</dbReference>
<feature type="domain" description="VOC" evidence="1">
    <location>
        <begin position="3"/>
        <end position="129"/>
    </location>
</feature>
<dbReference type="EMBL" id="JRLV01000009">
    <property type="protein sequence ID" value="KGO80865.1"/>
    <property type="molecule type" value="Genomic_DNA"/>
</dbReference>
<dbReference type="STRING" id="1406840.Q763_10070"/>